<evidence type="ECO:0000256" key="2">
    <source>
        <dbReference type="PIRSR" id="PIRSR622684-1"/>
    </source>
</evidence>
<feature type="compositionally biased region" description="Low complexity" evidence="4">
    <location>
        <begin position="1527"/>
        <end position="1540"/>
    </location>
</feature>
<dbReference type="InterPro" id="IPR022684">
    <property type="entry name" value="Calpain_cysteine_protease"/>
</dbReference>
<dbReference type="Gene3D" id="3.90.70.10">
    <property type="entry name" value="Cysteine proteinases"/>
    <property type="match status" value="1"/>
</dbReference>
<dbReference type="Pfam" id="PF04493">
    <property type="entry name" value="Endonuclease_5"/>
    <property type="match status" value="1"/>
</dbReference>
<reference evidence="6 7" key="1">
    <citation type="submission" date="2020-04" db="EMBL/GenBank/DDBJ databases">
        <title>Perkinsus olseni comparative genomics.</title>
        <authorList>
            <person name="Bogema D.R."/>
        </authorList>
    </citation>
    <scope>NUCLEOTIDE SEQUENCE [LARGE SCALE GENOMIC DNA]</scope>
    <source>
        <strain evidence="6">ATCC PRA-31</strain>
    </source>
</reference>
<dbReference type="GO" id="GO:0005737">
    <property type="term" value="C:cytoplasm"/>
    <property type="evidence" value="ECO:0007669"/>
    <property type="project" value="TreeGrafter"/>
</dbReference>
<evidence type="ECO:0000259" key="5">
    <source>
        <dbReference type="PROSITE" id="PS50203"/>
    </source>
</evidence>
<evidence type="ECO:0000256" key="4">
    <source>
        <dbReference type="SAM" id="MobiDB-lite"/>
    </source>
</evidence>
<dbReference type="InterPro" id="IPR001300">
    <property type="entry name" value="Peptidase_C2_calpain_cat"/>
</dbReference>
<dbReference type="GO" id="GO:0004198">
    <property type="term" value="F:calcium-dependent cysteine-type endopeptidase activity"/>
    <property type="evidence" value="ECO:0007669"/>
    <property type="project" value="InterPro"/>
</dbReference>
<dbReference type="PROSITE" id="PS50203">
    <property type="entry name" value="CALPAIN_CAT"/>
    <property type="match status" value="1"/>
</dbReference>
<dbReference type="PROSITE" id="PS00139">
    <property type="entry name" value="THIOL_PROTEASE_CYS"/>
    <property type="match status" value="1"/>
</dbReference>
<dbReference type="InterPro" id="IPR000169">
    <property type="entry name" value="Pept_cys_AS"/>
</dbReference>
<keyword evidence="3" id="KW-0788">Thiol protease</keyword>
<comment type="similarity">
    <text evidence="1">Belongs to the peptidase C2 family.</text>
</comment>
<dbReference type="Gene3D" id="1.10.8.10">
    <property type="entry name" value="DNA helicase RuvA subunit, C-terminal domain"/>
    <property type="match status" value="1"/>
</dbReference>
<dbReference type="Gene3D" id="3.30.2170.10">
    <property type="entry name" value="archaeoglobus fulgidus dsm 4304 superfamily"/>
    <property type="match status" value="1"/>
</dbReference>
<evidence type="ECO:0000313" key="7">
    <source>
        <dbReference type="Proteomes" id="UP000572268"/>
    </source>
</evidence>
<protein>
    <recommendedName>
        <fullName evidence="5">Calpain catalytic domain-containing protein</fullName>
    </recommendedName>
</protein>
<dbReference type="GO" id="GO:0006281">
    <property type="term" value="P:DNA repair"/>
    <property type="evidence" value="ECO:0007669"/>
    <property type="project" value="InterPro"/>
</dbReference>
<gene>
    <name evidence="6" type="ORF">FOL46_002611</name>
</gene>
<dbReference type="CDD" id="cd00044">
    <property type="entry name" value="CysPc"/>
    <property type="match status" value="1"/>
</dbReference>
<dbReference type="PANTHER" id="PTHR10183:SF382">
    <property type="entry name" value="CALPAIN-15"/>
    <property type="match status" value="1"/>
</dbReference>
<dbReference type="SMART" id="SM00230">
    <property type="entry name" value="CysPc"/>
    <property type="match status" value="1"/>
</dbReference>
<feature type="region of interest" description="Disordered" evidence="4">
    <location>
        <begin position="753"/>
        <end position="797"/>
    </location>
</feature>
<keyword evidence="3" id="KW-0645">Protease</keyword>
<feature type="active site" evidence="2 3">
    <location>
        <position position="1182"/>
    </location>
</feature>
<feature type="compositionally biased region" description="Basic and acidic residues" evidence="4">
    <location>
        <begin position="753"/>
        <end position="763"/>
    </location>
</feature>
<dbReference type="GO" id="GO:0004519">
    <property type="term" value="F:endonuclease activity"/>
    <property type="evidence" value="ECO:0007669"/>
    <property type="project" value="InterPro"/>
</dbReference>
<dbReference type="InterPro" id="IPR009060">
    <property type="entry name" value="UBA-like_sf"/>
</dbReference>
<sequence length="1580" mass="175030">MPRSVVRSVRVIIGQHRHHPAHRRGLVEAMEAIEGELGMTAKETIMNENFWGRPFSTLESMAKEEDPKVIAKIVSNCELMHRRSIPLFTQLKGTLLGTLPQWRMHELATVVKGWRELGFLTPDLMLSMLPYITDNIHSMASSDIVTFLDAFATIRLTVEPQPLVEAAAGTIEVTWRMSSGSDVKADPQEFTPLQLVSVCSSLARLNIHSLAIISRSAEVICELLPEHRRDVFSHGHDVAVTIYSFAKLQVMLNPSLWPTLMSLFHHTLDEMVAAHLTMCVTAFKRVHVRLTPSVASAVNRRAMQVMAEFSATGLAMFLRDVEIVSESLVSRVAMHLPRLLESATAEDVAVLVKEGLLSAASSRPSPIAILDVLRPYIIQFAGSFTDAQRLDILNCLMHHHGREESVEEISGIFSSGSYDLNQMGQGLSSSDSCSLSLHGMSTPAHWVEEQQRIRSKIITTESPYQCEYVGGLDITSDPTFKEDFCVAGLVIMQLSSQSTVYEDYISVDLSQPYVPGFLAFRECQPMLQLIERVPPEQRLDLIMVDGNGLLHPRRCGAACHLGVLADIPCIGVAKNYYCSIPATPSRDDVKDRARRELRAMGDYFLIEDANDGFVYGAAVKSSDKSTNPIYVSVGHRMSLQSSIKMPAAEDSAQHLSESLGQPLDRCIVALRRCHGDVEAAAAYLMEFMDLPDEFWLNQSLDDDVDMGASPTNRASSDEPKADDETMEYIMSDPDTAAAANEDPEIAKVLRESMEDAEGEEKVKQPSGSSKDAEKAPEESEMKPAEFDRFTTSEEVDEEGLRNINEYCNDMGTNFVDPSFPPLNKSLYFDEASATHWTCQECHYNGNPLPEENPQKEVERDEMRREMRTFFQYIELTNPVMAEQMRQNPGTLQIMYNTVYEQKHGHPPPASDSESSEGKKLVCSRCKAEAGFVVLQARPTQWLRPVDIRDDVTMEIGGTPWEVIRGEPSPDDIRQGALGNCWFVGALSLLAQKPKLVESILSSSREYNPVGAYVVRLCRDGVWHNVIVDDTFPCTRLGTLAYTKAARRQLWVPLIEKAAAKLFGCYEALNSGTISEAMSLFTGYPTTREILFRSPEWLARKNEELKAGGADMTAEEEWQSELEVLWARLLTSHEAGYLLGLACAPTFKHTRADLKDKGLQAPHAYSVMDVREVGENRLLLLRNPWGAQSPRSWSGAWSRDSDKWTDELKRELGVVNSAGVSMYDTNSMFWMAWEDVVEYFASLEICRVHEDYPSDAIVRQRCWLPAVTGLGEMFTVTAPDEEDASVDITVYQESNKTRESAVGMASTLVDIGLVVVRIDPSSGEPLECAGTAKKDIMPEVNTELFLKRGETYRIVPLSFSHSMELGHRKSTVAIHSSHALKSVSPPRRMTSVESGLATFLYATVHGKKREVSPRGIAVYICQDSSGTIVCAENERTDCSFVIELDASESKNVVSSRGSMTTQDTIPPMTRAVLMTLSPEKNATKFQLSLAMAHGVQPGDGGGGIFFPPPADVTMHVFLPIAHRPQNVSSSSSSSAAAESSAQPLSTQQRIKSLFDEYVASGMTPNDALLAALAVVKKADDK</sequence>
<dbReference type="Pfam" id="PF00648">
    <property type="entry name" value="Peptidase_C2"/>
    <property type="match status" value="1"/>
</dbReference>
<dbReference type="InterPro" id="IPR003903">
    <property type="entry name" value="UIM_dom"/>
</dbReference>
<dbReference type="InterPro" id="IPR007581">
    <property type="entry name" value="Endonuclease-V"/>
</dbReference>
<keyword evidence="3" id="KW-0378">Hydrolase</keyword>
<feature type="active site" evidence="2 3">
    <location>
        <position position="1162"/>
    </location>
</feature>
<feature type="domain" description="Calpain catalytic" evidence="5">
    <location>
        <begin position="813"/>
        <end position="1248"/>
    </location>
</feature>
<proteinExistence type="inferred from homology"/>
<organism evidence="6 7">
    <name type="scientific">Perkinsus olseni</name>
    <name type="common">Perkinsus atlanticus</name>
    <dbReference type="NCBI Taxonomy" id="32597"/>
    <lineage>
        <taxon>Eukaryota</taxon>
        <taxon>Sar</taxon>
        <taxon>Alveolata</taxon>
        <taxon>Perkinsozoa</taxon>
        <taxon>Perkinsea</taxon>
        <taxon>Perkinsida</taxon>
        <taxon>Perkinsidae</taxon>
        <taxon>Perkinsus</taxon>
    </lineage>
</organism>
<dbReference type="PROSITE" id="PS50330">
    <property type="entry name" value="UIM"/>
    <property type="match status" value="1"/>
</dbReference>
<name>A0A7J6M6T6_PEROL</name>
<dbReference type="EMBL" id="JABANN010000185">
    <property type="protein sequence ID" value="KAF4667282.1"/>
    <property type="molecule type" value="Genomic_DNA"/>
</dbReference>
<dbReference type="PANTHER" id="PTHR10183">
    <property type="entry name" value="CALPAIN"/>
    <property type="match status" value="1"/>
</dbReference>
<evidence type="ECO:0000256" key="3">
    <source>
        <dbReference type="PROSITE-ProRule" id="PRU00239"/>
    </source>
</evidence>
<dbReference type="GO" id="GO:0006508">
    <property type="term" value="P:proteolysis"/>
    <property type="evidence" value="ECO:0007669"/>
    <property type="project" value="UniProtKB-KW"/>
</dbReference>
<evidence type="ECO:0000313" key="6">
    <source>
        <dbReference type="EMBL" id="KAF4667282.1"/>
    </source>
</evidence>
<feature type="active site" evidence="2 3">
    <location>
        <position position="980"/>
    </location>
</feature>
<dbReference type="SUPFAM" id="SSF46934">
    <property type="entry name" value="UBA-like"/>
    <property type="match status" value="1"/>
</dbReference>
<evidence type="ECO:0000256" key="1">
    <source>
        <dbReference type="ARBA" id="ARBA00007623"/>
    </source>
</evidence>
<dbReference type="Proteomes" id="UP000572268">
    <property type="component" value="Unassembled WGS sequence"/>
</dbReference>
<feature type="region of interest" description="Disordered" evidence="4">
    <location>
        <begin position="1526"/>
        <end position="1545"/>
    </location>
</feature>
<dbReference type="SUPFAM" id="SSF54001">
    <property type="entry name" value="Cysteine proteinases"/>
    <property type="match status" value="1"/>
</dbReference>
<dbReference type="CDD" id="cd06559">
    <property type="entry name" value="Endonuclease_V"/>
    <property type="match status" value="1"/>
</dbReference>
<accession>A0A7J6M6T6</accession>
<feature type="compositionally biased region" description="Basic and acidic residues" evidence="4">
    <location>
        <begin position="770"/>
        <end position="791"/>
    </location>
</feature>
<dbReference type="InterPro" id="IPR038765">
    <property type="entry name" value="Papain-like_cys_pep_sf"/>
</dbReference>
<comment type="caution">
    <text evidence="6">The sequence shown here is derived from an EMBL/GenBank/DDBJ whole genome shotgun (WGS) entry which is preliminary data.</text>
</comment>